<evidence type="ECO:0000313" key="2">
    <source>
        <dbReference type="EMBL" id="MER6908994.1"/>
    </source>
</evidence>
<proteinExistence type="predicted"/>
<dbReference type="EMBL" id="JBEPCV010000055">
    <property type="protein sequence ID" value="MER6908994.1"/>
    <property type="molecule type" value="Genomic_DNA"/>
</dbReference>
<dbReference type="Proteomes" id="UP001490330">
    <property type="component" value="Unassembled WGS sequence"/>
</dbReference>
<sequence length="112" mass="12364">MADDPDLITRLRATMPPLQELSRRSADARAGADALPPPCARPGLRVPDAPCPQLNRPDLHWRPRRGPPGFSSMADAIDATRYLSSRVAAFRIGVGASTVKRWRQRAAPDERR</sequence>
<dbReference type="RefSeq" id="WP_350722462.1">
    <property type="nucleotide sequence ID" value="NZ_JBEPCO010000036.1"/>
</dbReference>
<evidence type="ECO:0000313" key="3">
    <source>
        <dbReference type="Proteomes" id="UP001490330"/>
    </source>
</evidence>
<evidence type="ECO:0000256" key="1">
    <source>
        <dbReference type="SAM" id="MobiDB-lite"/>
    </source>
</evidence>
<organism evidence="2 3">
    <name type="scientific">Streptomyces flaveolus</name>
    <dbReference type="NCBI Taxonomy" id="67297"/>
    <lineage>
        <taxon>Bacteria</taxon>
        <taxon>Bacillati</taxon>
        <taxon>Actinomycetota</taxon>
        <taxon>Actinomycetes</taxon>
        <taxon>Kitasatosporales</taxon>
        <taxon>Streptomycetaceae</taxon>
        <taxon>Streptomyces</taxon>
    </lineage>
</organism>
<name>A0ABV1VR94_9ACTN</name>
<accession>A0ABV1VR94</accession>
<reference evidence="2 3" key="1">
    <citation type="submission" date="2024-06" db="EMBL/GenBank/DDBJ databases">
        <title>The Natural Products Discovery Center: Release of the First 8490 Sequenced Strains for Exploring Actinobacteria Biosynthetic Diversity.</title>
        <authorList>
            <person name="Kalkreuter E."/>
            <person name="Kautsar S.A."/>
            <person name="Yang D."/>
            <person name="Bader C.D."/>
            <person name="Teijaro C.N."/>
            <person name="Fluegel L."/>
            <person name="Davis C.M."/>
            <person name="Simpson J.R."/>
            <person name="Lauterbach L."/>
            <person name="Steele A.D."/>
            <person name="Gui C."/>
            <person name="Meng S."/>
            <person name="Li G."/>
            <person name="Viehrig K."/>
            <person name="Ye F."/>
            <person name="Su P."/>
            <person name="Kiefer A.F."/>
            <person name="Nichols A."/>
            <person name="Cepeda A.J."/>
            <person name="Yan W."/>
            <person name="Fan B."/>
            <person name="Jiang Y."/>
            <person name="Adhikari A."/>
            <person name="Zheng C.-J."/>
            <person name="Schuster L."/>
            <person name="Cowan T.M."/>
            <person name="Smanski M.J."/>
            <person name="Chevrette M.G."/>
            <person name="De Carvalho L.P.S."/>
            <person name="Shen B."/>
        </authorList>
    </citation>
    <scope>NUCLEOTIDE SEQUENCE [LARGE SCALE GENOMIC DNA]</scope>
    <source>
        <strain evidence="2 3">NPDC000632</strain>
    </source>
</reference>
<protein>
    <submittedName>
        <fullName evidence="2">Uncharacterized protein</fullName>
    </submittedName>
</protein>
<gene>
    <name evidence="2" type="ORF">ABT322_35755</name>
</gene>
<keyword evidence="3" id="KW-1185">Reference proteome</keyword>
<comment type="caution">
    <text evidence="2">The sequence shown here is derived from an EMBL/GenBank/DDBJ whole genome shotgun (WGS) entry which is preliminary data.</text>
</comment>
<feature type="region of interest" description="Disordered" evidence="1">
    <location>
        <begin position="1"/>
        <end position="67"/>
    </location>
</feature>